<reference evidence="1" key="1">
    <citation type="submission" date="2017-02" db="UniProtKB">
        <authorList>
            <consortium name="WormBaseParasite"/>
        </authorList>
    </citation>
    <scope>IDENTIFICATION</scope>
</reference>
<accession>A0A0N4WSA1</accession>
<protein>
    <submittedName>
        <fullName evidence="1">Ovule protein</fullName>
    </submittedName>
</protein>
<name>A0A0N4WSA1_HAEPC</name>
<organism evidence="1">
    <name type="scientific">Haemonchus placei</name>
    <name type="common">Barber's pole worm</name>
    <dbReference type="NCBI Taxonomy" id="6290"/>
    <lineage>
        <taxon>Eukaryota</taxon>
        <taxon>Metazoa</taxon>
        <taxon>Ecdysozoa</taxon>
        <taxon>Nematoda</taxon>
        <taxon>Chromadorea</taxon>
        <taxon>Rhabditida</taxon>
        <taxon>Rhabditina</taxon>
        <taxon>Rhabditomorpha</taxon>
        <taxon>Strongyloidea</taxon>
        <taxon>Trichostrongylidae</taxon>
        <taxon>Haemonchus</taxon>
    </lineage>
</organism>
<proteinExistence type="predicted"/>
<sequence length="55" mass="6649">LEKKPFLDGRRGKMRSNDLIFRWIPLTSLHQRLHQTLLLTELFFKSKDFQARSMC</sequence>
<dbReference type="WBParaSite" id="HPLM_0001440201-mRNA-1">
    <property type="protein sequence ID" value="HPLM_0001440201-mRNA-1"/>
    <property type="gene ID" value="HPLM_0001440201"/>
</dbReference>
<dbReference type="AlphaFoldDB" id="A0A0N4WSA1"/>
<evidence type="ECO:0000313" key="1">
    <source>
        <dbReference type="WBParaSite" id="HPLM_0001440201-mRNA-1"/>
    </source>
</evidence>